<keyword evidence="2" id="KW-1185">Reference proteome</keyword>
<gene>
    <name evidence="1" type="ORF">RB653_001969</name>
</gene>
<dbReference type="PANTHER" id="PTHR32142">
    <property type="entry name" value="B BOX-TYPE DOMAIN-CONTAINING PROTEIN-RELATED"/>
    <property type="match status" value="1"/>
</dbReference>
<organism evidence="1 2">
    <name type="scientific">Dictyostelium firmibasis</name>
    <dbReference type="NCBI Taxonomy" id="79012"/>
    <lineage>
        <taxon>Eukaryota</taxon>
        <taxon>Amoebozoa</taxon>
        <taxon>Evosea</taxon>
        <taxon>Eumycetozoa</taxon>
        <taxon>Dictyostelia</taxon>
        <taxon>Dictyosteliales</taxon>
        <taxon>Dictyosteliaceae</taxon>
        <taxon>Dictyostelium</taxon>
    </lineage>
</organism>
<dbReference type="AlphaFoldDB" id="A0AAN7TVM8"/>
<accession>A0AAN7TVM8</accession>
<protein>
    <submittedName>
        <fullName evidence="1">Uncharacterized protein</fullName>
    </submittedName>
</protein>
<evidence type="ECO:0000313" key="1">
    <source>
        <dbReference type="EMBL" id="KAK5577032.1"/>
    </source>
</evidence>
<comment type="caution">
    <text evidence="1">The sequence shown here is derived from an EMBL/GenBank/DDBJ whole genome shotgun (WGS) entry which is preliminary data.</text>
</comment>
<dbReference type="Proteomes" id="UP001344447">
    <property type="component" value="Unassembled WGS sequence"/>
</dbReference>
<sequence length="1175" mass="138887">MEYNEILFWKVIHNKFIFNIIIGQISKIQLEYERINLYKIGNRIKFKEFQSLKQLISKKQFKLLKYKLECNEFILYNKESVDILIQLAPIEIIRLFIEEHRIKYQDPKLEKLNVMINLVYHSVKNKNIECLKYFINELQLPIETIVFEYTLKENSIEFIDLILNSNQFKIEETTRKSCLKLISNNSTNFKDIIDYIVNKRPELNYYSTKTILEKSNQQYQQQLIQQPKLSPYLNRPQLLDFYLFYNLKSKEIKLKLLEIGCVFRVQPEYIYSNKLTPNNWQDYEEIDLYLSIVLKLCDFEKSLPKDTTLAAIKNEIDRIKENQKITTKKKCKKIHELTITKLFTKFSSHIYREYFYLYDQVIPNTDYTSTFQFTFSSFSVNGLNYLLSLKNTTASGIAIPTNPIYINEISKVIKADSDNSDNEKGIIEFLKIYFKSKQLLPQLNRVSVDNMFLYLLKNCSIEALDEILKLKPQDDIIKGFLNSFLPDNNLETSTIKADKLLKTINDNKDIDRFQWILEKLFKKVTSLQYENFIYNKLLFNNISVSTKFHIDYLIEFKPKSLKTPLDKKYLEIESLELIEYLQTKLNLSKPSQFHYIYLYIKSLFNNGGDDNGFKTYEVIDNIENLIIELSDSDFKSIKINDQKSMLEIIQHINKSKLKSLSNNSVIKVFEFLLSNNENLQSIVIENLQFNLFPTESMKLLLDNILNVNVQITNGIINNLVMNGEFELSNLVKTINKYEKNEVFTIYKSLDGKLTKNGFKAKDQLIPFIKSLFNKLEANIDELPSLSSCFEINFIFSYLYKLLIQCDDITLSLINNVRQFYFDNGLVIIDDLFSISCYLGLRSNQFIKYLSGMKIRLENGSYFLGGSWQYSFERNRDYTLDFNLMLKLNKGTIDKDFFDVIYQTTKSDDTDFFKEIVFFKLRNLMVELFQPHKLSIANEIYLLTDLNRADMILELAEIEISENQQFPIDTINGLMNIITLEQFKQLISILGFTESKRIKLLLLKNSIVFRKFEFIDYLIKESDLFIEEFTTGSIENKDFKVFKDLIITNDIETIKFLLKNYRGQDFQKNSTTLQPITSSIDLFENFQYSQNLHNNNFQVSMDNGLIDMYDLLSRHFPFVPRKDNIIHAIRLGRIELIKYFYENNYFEHLGEETISSVNDFIKFERPNQPDLILKKK</sequence>
<dbReference type="PANTHER" id="PTHR32142:SF61">
    <property type="match status" value="1"/>
</dbReference>
<name>A0AAN7TVM8_9MYCE</name>
<evidence type="ECO:0000313" key="2">
    <source>
        <dbReference type="Proteomes" id="UP001344447"/>
    </source>
</evidence>
<reference evidence="1 2" key="1">
    <citation type="submission" date="2023-11" db="EMBL/GenBank/DDBJ databases">
        <title>Dfirmibasis_genome.</title>
        <authorList>
            <person name="Edelbroek B."/>
            <person name="Kjellin J."/>
            <person name="Jerlstrom-Hultqvist J."/>
            <person name="Soderbom F."/>
        </authorList>
    </citation>
    <scope>NUCLEOTIDE SEQUENCE [LARGE SCALE GENOMIC DNA]</scope>
    <source>
        <strain evidence="1 2">TNS-C-14</strain>
    </source>
</reference>
<proteinExistence type="predicted"/>
<dbReference type="EMBL" id="JAVFKY010000004">
    <property type="protein sequence ID" value="KAK5577032.1"/>
    <property type="molecule type" value="Genomic_DNA"/>
</dbReference>